<organism evidence="3 4">
    <name type="scientific">Leptotrombidium deliense</name>
    <dbReference type="NCBI Taxonomy" id="299467"/>
    <lineage>
        <taxon>Eukaryota</taxon>
        <taxon>Metazoa</taxon>
        <taxon>Ecdysozoa</taxon>
        <taxon>Arthropoda</taxon>
        <taxon>Chelicerata</taxon>
        <taxon>Arachnida</taxon>
        <taxon>Acari</taxon>
        <taxon>Acariformes</taxon>
        <taxon>Trombidiformes</taxon>
        <taxon>Prostigmata</taxon>
        <taxon>Anystina</taxon>
        <taxon>Parasitengona</taxon>
        <taxon>Trombiculoidea</taxon>
        <taxon>Trombiculidae</taxon>
        <taxon>Leptotrombidium</taxon>
    </lineage>
</organism>
<protein>
    <submittedName>
        <fullName evidence="3">Voltage-dependent calcium channel subunit alpha-2/delta-3-like protein</fullName>
    </submittedName>
</protein>
<evidence type="ECO:0000313" key="4">
    <source>
        <dbReference type="Proteomes" id="UP000288716"/>
    </source>
</evidence>
<name>A0A443S3J9_9ACAR</name>
<feature type="non-terminal residue" evidence="3">
    <location>
        <position position="1"/>
    </location>
</feature>
<evidence type="ECO:0000256" key="1">
    <source>
        <dbReference type="SAM" id="MobiDB-lite"/>
    </source>
</evidence>
<dbReference type="VEuPathDB" id="VectorBase:LDEU009986"/>
<evidence type="ECO:0000313" key="3">
    <source>
        <dbReference type="EMBL" id="RWS22054.1"/>
    </source>
</evidence>
<dbReference type="AlphaFoldDB" id="A0A443S3J9"/>
<proteinExistence type="predicted"/>
<reference evidence="3 4" key="1">
    <citation type="journal article" date="2018" name="Gigascience">
        <title>Genomes of trombidid mites reveal novel predicted allergens and laterally-transferred genes associated with secondary metabolism.</title>
        <authorList>
            <person name="Dong X."/>
            <person name="Chaisiri K."/>
            <person name="Xia D."/>
            <person name="Armstrong S.D."/>
            <person name="Fang Y."/>
            <person name="Donnelly M.J."/>
            <person name="Kadowaki T."/>
            <person name="McGarry J.W."/>
            <person name="Darby A.C."/>
            <person name="Makepeace B.L."/>
        </authorList>
    </citation>
    <scope>NUCLEOTIDE SEQUENCE [LARGE SCALE GENOMIC DNA]</scope>
    <source>
        <strain evidence="3">UoL-UT</strain>
    </source>
</reference>
<dbReference type="Proteomes" id="UP000288716">
    <property type="component" value="Unassembled WGS sequence"/>
</dbReference>
<evidence type="ECO:0000259" key="2">
    <source>
        <dbReference type="Pfam" id="PF08473"/>
    </source>
</evidence>
<dbReference type="InterPro" id="IPR013680">
    <property type="entry name" value="VDCC_a2/dsu"/>
</dbReference>
<dbReference type="OrthoDB" id="10054666at2759"/>
<dbReference type="GO" id="GO:0005891">
    <property type="term" value="C:voltage-gated calcium channel complex"/>
    <property type="evidence" value="ECO:0007669"/>
    <property type="project" value="TreeGrafter"/>
</dbReference>
<dbReference type="Pfam" id="PF08473">
    <property type="entry name" value="VGCC_alpha2"/>
    <property type="match status" value="1"/>
</dbReference>
<dbReference type="EMBL" id="NCKV01009976">
    <property type="protein sequence ID" value="RWS22054.1"/>
    <property type="molecule type" value="Genomic_DNA"/>
</dbReference>
<dbReference type="STRING" id="299467.A0A443S3J9"/>
<feature type="domain" description="Voltage-dependent calcium channel alpha-2/delta subunit conserved region" evidence="2">
    <location>
        <begin position="31"/>
        <end position="234"/>
    </location>
</feature>
<keyword evidence="4" id="KW-1185">Reference proteome</keyword>
<accession>A0A443S3J9</accession>
<dbReference type="InterPro" id="IPR051173">
    <property type="entry name" value="Ca_channel_alpha-2/delta"/>
</dbReference>
<comment type="caution">
    <text evidence="3">The sequence shown here is derived from an EMBL/GenBank/DDBJ whole genome shotgun (WGS) entry which is preliminary data.</text>
</comment>
<feature type="region of interest" description="Disordered" evidence="1">
    <location>
        <begin position="356"/>
        <end position="378"/>
    </location>
</feature>
<dbReference type="PANTHER" id="PTHR10166">
    <property type="entry name" value="VOLTAGE-DEPENDENT CALCIUM CHANNEL SUBUNIT ALPHA-2/DELTA-RELATED"/>
    <property type="match status" value="1"/>
</dbReference>
<gene>
    <name evidence="3" type="ORF">B4U80_09495</name>
</gene>
<dbReference type="PANTHER" id="PTHR10166:SF37">
    <property type="entry name" value="STOLID, ISOFORM H"/>
    <property type="match status" value="1"/>
</dbReference>
<dbReference type="GO" id="GO:0005245">
    <property type="term" value="F:voltage-gated calcium channel activity"/>
    <property type="evidence" value="ECO:0007669"/>
    <property type="project" value="TreeGrafter"/>
</dbReference>
<sequence>VATRSGLTRYFDLRDPIEKQNFTAEEIFADTHNKAVDETFYQRAVDYYQIDANAFLFSVPFESHEVLPKHVTASKALFFGSGNKKAPAAVTGVLFNHAKFADYFFSLTKMCSKAECNGQNCTKGAINCYLLDNNAFVVVSQAETETGKFIGEIDSNLLKSLVEKNVFKEIEIFDYQGICMKDLNEKSVDSAFEPIRTPFSIFRNIVIWFFSQIYTIAVNLMITSFESMLTNAEYFSDYDTDYATHTSGFPKDEKGKPMTPNKTKPYPCDKHFNLYERQKWQSSDPLRGSYKKCDDDECGQDYYVQSIENTNLMLVVIKTADESLCPCDEIKEKIAPEKINYGGSDDEESCEEKLHFIDRPEKPRSRPNLPCVNSHPEI</sequence>